<dbReference type="EMBL" id="FCOA02000002">
    <property type="protein sequence ID" value="SAK46587.1"/>
    <property type="molecule type" value="Genomic_DNA"/>
</dbReference>
<dbReference type="Proteomes" id="UP000054851">
    <property type="component" value="Unassembled WGS sequence"/>
</dbReference>
<accession>A0A157ZNN4</accession>
<dbReference type="OrthoDB" id="8537043at2"/>
<keyword evidence="1" id="KW-1133">Transmembrane helix</keyword>
<evidence type="ECO:0000256" key="1">
    <source>
        <dbReference type="SAM" id="Phobius"/>
    </source>
</evidence>
<reference evidence="2" key="1">
    <citation type="submission" date="2016-01" db="EMBL/GenBank/DDBJ databases">
        <authorList>
            <person name="Peeters C."/>
        </authorList>
    </citation>
    <scope>NUCLEOTIDE SEQUENCE</scope>
    <source>
        <strain evidence="2">LMG 29322</strain>
    </source>
</reference>
<dbReference type="RefSeq" id="WP_061166382.1">
    <property type="nucleotide sequence ID" value="NZ_FCOA02000002.1"/>
</dbReference>
<feature type="transmembrane region" description="Helical" evidence="1">
    <location>
        <begin position="138"/>
        <end position="161"/>
    </location>
</feature>
<proteinExistence type="predicted"/>
<sequence length="217" mass="23514">MNAARVLRAAGVVAAIVAYQLAAHHAASTPGAQGLGLALVLGPLLLIGLNAAARSNARAWLLPLWALVCAALWFARAPLTAHFGWGLWLEHASFNLALAWMFGRTLGHGREPLCTQFATMVHGRIEPRVVRYTRHVTLAWTLFFVATALASTVLFACASIVAWSTFANYLALPLVGLMFVAEYACRRVALPDMEPSSIMDAVRAYIRSTQMRRSGAQ</sequence>
<evidence type="ECO:0000313" key="3">
    <source>
        <dbReference type="Proteomes" id="UP000054851"/>
    </source>
</evidence>
<protein>
    <submittedName>
        <fullName evidence="2">Membrane protein</fullName>
    </submittedName>
</protein>
<comment type="caution">
    <text evidence="2">The sequence shown here is derived from an EMBL/GenBank/DDBJ whole genome shotgun (WGS) entry which is preliminary data.</text>
</comment>
<dbReference type="AlphaFoldDB" id="A0A157ZNN4"/>
<keyword evidence="1" id="KW-0472">Membrane</keyword>
<evidence type="ECO:0000313" key="2">
    <source>
        <dbReference type="EMBL" id="SAK46587.1"/>
    </source>
</evidence>
<keyword evidence="1" id="KW-0812">Transmembrane</keyword>
<feature type="transmembrane region" description="Helical" evidence="1">
    <location>
        <begin position="85"/>
        <end position="103"/>
    </location>
</feature>
<feature type="transmembrane region" description="Helical" evidence="1">
    <location>
        <begin position="167"/>
        <end position="185"/>
    </location>
</feature>
<dbReference type="STRING" id="1777140.AWB79_01140"/>
<feature type="transmembrane region" description="Helical" evidence="1">
    <location>
        <begin position="60"/>
        <end position="79"/>
    </location>
</feature>
<organism evidence="2 3">
    <name type="scientific">Caballeronia hypogeia</name>
    <dbReference type="NCBI Taxonomy" id="1777140"/>
    <lineage>
        <taxon>Bacteria</taxon>
        <taxon>Pseudomonadati</taxon>
        <taxon>Pseudomonadota</taxon>
        <taxon>Betaproteobacteria</taxon>
        <taxon>Burkholderiales</taxon>
        <taxon>Burkholderiaceae</taxon>
        <taxon>Caballeronia</taxon>
    </lineage>
</organism>
<feature type="transmembrane region" description="Helical" evidence="1">
    <location>
        <begin position="32"/>
        <end position="53"/>
    </location>
</feature>
<keyword evidence="3" id="KW-1185">Reference proteome</keyword>
<name>A0A157ZNN4_9BURK</name>
<gene>
    <name evidence="2" type="ORF">AWB79_01140</name>
</gene>